<gene>
    <name evidence="3" type="ORF">FC27_GL000680</name>
</gene>
<comment type="caution">
    <text evidence="3">The sequence shown here is derived from an EMBL/GenBank/DDBJ whole genome shotgun (WGS) entry which is preliminary data.</text>
</comment>
<dbReference type="SUPFAM" id="SSF64307">
    <property type="entry name" value="SirA-like"/>
    <property type="match status" value="1"/>
</dbReference>
<dbReference type="InterPro" id="IPR001455">
    <property type="entry name" value="TusA-like"/>
</dbReference>
<dbReference type="Proteomes" id="UP000051647">
    <property type="component" value="Unassembled WGS sequence"/>
</dbReference>
<dbReference type="Pfam" id="PF01206">
    <property type="entry name" value="TusA"/>
    <property type="match status" value="1"/>
</dbReference>
<proteinExistence type="inferred from homology"/>
<dbReference type="InterPro" id="IPR036868">
    <property type="entry name" value="TusA-like_sf"/>
</dbReference>
<evidence type="ECO:0000313" key="3">
    <source>
        <dbReference type="EMBL" id="KRL66309.1"/>
    </source>
</evidence>
<evidence type="ECO:0000256" key="1">
    <source>
        <dbReference type="ARBA" id="ARBA00008984"/>
    </source>
</evidence>
<dbReference type="Gene3D" id="3.30.110.40">
    <property type="entry name" value="TusA-like domain"/>
    <property type="match status" value="1"/>
</dbReference>
<dbReference type="PATRIC" id="fig|1423815.3.peg.689"/>
<dbReference type="AlphaFoldDB" id="A0A0R1SJ41"/>
<evidence type="ECO:0000313" key="4">
    <source>
        <dbReference type="Proteomes" id="UP000051647"/>
    </source>
</evidence>
<accession>A0A0R1SJ41</accession>
<dbReference type="STRING" id="1423815.FC27_GL000680"/>
<dbReference type="PANTHER" id="PTHR33279">
    <property type="entry name" value="SULFUR CARRIER PROTEIN YEDF-RELATED"/>
    <property type="match status" value="1"/>
</dbReference>
<dbReference type="PROSITE" id="PS01148">
    <property type="entry name" value="UPF0033"/>
    <property type="match status" value="1"/>
</dbReference>
<dbReference type="PANTHER" id="PTHR33279:SF6">
    <property type="entry name" value="SULFUR CARRIER PROTEIN YEDF-RELATED"/>
    <property type="match status" value="1"/>
</dbReference>
<dbReference type="eggNOG" id="COG0425">
    <property type="taxonomic scope" value="Bacteria"/>
</dbReference>
<dbReference type="RefSeq" id="WP_010624950.1">
    <property type="nucleotide sequence ID" value="NZ_AZFA01000016.1"/>
</dbReference>
<evidence type="ECO:0000259" key="2">
    <source>
        <dbReference type="PROSITE" id="PS01148"/>
    </source>
</evidence>
<reference evidence="3 4" key="1">
    <citation type="journal article" date="2015" name="Genome Announc.">
        <title>Expanding the biotechnology potential of lactobacilli through comparative genomics of 213 strains and associated genera.</title>
        <authorList>
            <person name="Sun Z."/>
            <person name="Harris H.M."/>
            <person name="McCann A."/>
            <person name="Guo C."/>
            <person name="Argimon S."/>
            <person name="Zhang W."/>
            <person name="Yang X."/>
            <person name="Jeffery I.B."/>
            <person name="Cooney J.C."/>
            <person name="Kagawa T.F."/>
            <person name="Liu W."/>
            <person name="Song Y."/>
            <person name="Salvetti E."/>
            <person name="Wrobel A."/>
            <person name="Rasinkangas P."/>
            <person name="Parkhill J."/>
            <person name="Rea M.C."/>
            <person name="O'Sullivan O."/>
            <person name="Ritari J."/>
            <person name="Douillard F.P."/>
            <person name="Paul Ross R."/>
            <person name="Yang R."/>
            <person name="Briner A.E."/>
            <person name="Felis G.E."/>
            <person name="de Vos W.M."/>
            <person name="Barrangou R."/>
            <person name="Klaenhammer T.R."/>
            <person name="Caufield P.W."/>
            <person name="Cui Y."/>
            <person name="Zhang H."/>
            <person name="O'Toole P.W."/>
        </authorList>
    </citation>
    <scope>NUCLEOTIDE SEQUENCE [LARGE SCALE GENOMIC DNA]</scope>
    <source>
        <strain evidence="3 4">DSM 14857</strain>
    </source>
</reference>
<feature type="domain" description="UPF0033" evidence="2">
    <location>
        <begin position="14"/>
        <end position="38"/>
    </location>
</feature>
<organism evidence="3 4">
    <name type="scientific">Companilactobacillus versmoldensis DSM 14857 = KCTC 3814</name>
    <dbReference type="NCBI Taxonomy" id="1423815"/>
    <lineage>
        <taxon>Bacteria</taxon>
        <taxon>Bacillati</taxon>
        <taxon>Bacillota</taxon>
        <taxon>Bacilli</taxon>
        <taxon>Lactobacillales</taxon>
        <taxon>Lactobacillaceae</taxon>
        <taxon>Companilactobacillus</taxon>
    </lineage>
</organism>
<protein>
    <recommendedName>
        <fullName evidence="2">UPF0033 domain-containing protein</fullName>
    </recommendedName>
</protein>
<dbReference type="NCBIfam" id="NF008242">
    <property type="entry name" value="PRK11018.1"/>
    <property type="match status" value="1"/>
</dbReference>
<dbReference type="OrthoDB" id="9796234at2"/>
<comment type="similarity">
    <text evidence="1">Belongs to the sulfur carrier protein TusA family.</text>
</comment>
<keyword evidence="4" id="KW-1185">Reference proteome</keyword>
<name>A0A0R1SJ41_9LACO</name>
<dbReference type="EMBL" id="AZFA01000016">
    <property type="protein sequence ID" value="KRL66309.1"/>
    <property type="molecule type" value="Genomic_DNA"/>
</dbReference>
<sequence>MKEAKTDYTIDYFLNLEGEPCPFPAMKTVDAYDDMKDGEVIEIISDCPQSINNIPVDAKNRHHEILLVEQNGPTFRYVIRK</sequence>